<proteinExistence type="predicted"/>
<dbReference type="EMBL" id="LCWV01000024">
    <property type="protein sequence ID" value="PWI66496.1"/>
    <property type="molecule type" value="Genomic_DNA"/>
</dbReference>
<reference evidence="4 5" key="1">
    <citation type="journal article" date="2016" name="Front. Microbiol.">
        <title>Genome and transcriptome sequences reveal the specific parasitism of the nematophagous Purpureocillium lilacinum 36-1.</title>
        <authorList>
            <person name="Xie J."/>
            <person name="Li S."/>
            <person name="Mo C."/>
            <person name="Xiao X."/>
            <person name="Peng D."/>
            <person name="Wang G."/>
            <person name="Xiao Y."/>
        </authorList>
    </citation>
    <scope>NUCLEOTIDE SEQUENCE [LARGE SCALE GENOMIC DNA]</scope>
    <source>
        <strain evidence="4 5">36-1</strain>
    </source>
</reference>
<feature type="compositionally biased region" description="Polar residues" evidence="1">
    <location>
        <begin position="255"/>
        <end position="274"/>
    </location>
</feature>
<organism evidence="4 5">
    <name type="scientific">Purpureocillium lilacinum</name>
    <name type="common">Paecilomyces lilacinus</name>
    <dbReference type="NCBI Taxonomy" id="33203"/>
    <lineage>
        <taxon>Eukaryota</taxon>
        <taxon>Fungi</taxon>
        <taxon>Dikarya</taxon>
        <taxon>Ascomycota</taxon>
        <taxon>Pezizomycotina</taxon>
        <taxon>Sordariomycetes</taxon>
        <taxon>Hypocreomycetidae</taxon>
        <taxon>Hypocreales</taxon>
        <taxon>Ophiocordycipitaceae</taxon>
        <taxon>Purpureocillium</taxon>
    </lineage>
</organism>
<dbReference type="InterPro" id="IPR054293">
    <property type="entry name" value="DUF7029"/>
</dbReference>
<feature type="region of interest" description="Disordered" evidence="1">
    <location>
        <begin position="711"/>
        <end position="753"/>
    </location>
</feature>
<comment type="caution">
    <text evidence="4">The sequence shown here is derived from an EMBL/GenBank/DDBJ whole genome shotgun (WGS) entry which is preliminary data.</text>
</comment>
<evidence type="ECO:0000256" key="1">
    <source>
        <dbReference type="SAM" id="MobiDB-lite"/>
    </source>
</evidence>
<dbReference type="Proteomes" id="UP000245956">
    <property type="component" value="Unassembled WGS sequence"/>
</dbReference>
<evidence type="ECO:0000256" key="2">
    <source>
        <dbReference type="SAM" id="SignalP"/>
    </source>
</evidence>
<protein>
    <recommendedName>
        <fullName evidence="3">DUF7029 domain-containing protein</fullName>
    </recommendedName>
</protein>
<feature type="region of interest" description="Disordered" evidence="1">
    <location>
        <begin position="252"/>
        <end position="282"/>
    </location>
</feature>
<name>A0A2U3DW67_PURLI</name>
<feature type="domain" description="DUF7029" evidence="3">
    <location>
        <begin position="148"/>
        <end position="243"/>
    </location>
</feature>
<keyword evidence="2" id="KW-0732">Signal</keyword>
<dbReference type="Pfam" id="PF22974">
    <property type="entry name" value="DUF7029"/>
    <property type="match status" value="1"/>
</dbReference>
<evidence type="ECO:0000259" key="3">
    <source>
        <dbReference type="Pfam" id="PF22974"/>
    </source>
</evidence>
<evidence type="ECO:0000313" key="5">
    <source>
        <dbReference type="Proteomes" id="UP000245956"/>
    </source>
</evidence>
<accession>A0A2U3DW67</accession>
<sequence length="916" mass="97323">MRGLSRAICLVAAAGVGALPANDAQSTLHKLSSSSNTMVRSMPIINATRIHTVHSSFATATQRLNTTSVSPTVTSTETNKFGFSGTSTATFHSASSTVTLAPNVHWTQDTKEVKNVIPLSPEEGSQMYYGTGDPLKKGQFGLITYNFISPSVNLDHSDWIKVDYDENEGLKVTFTNQDAFNHAKKTWLPKDKGLILIVFIDACEAYKSGERCYFKASNLDVSPDDMTIMVSAEPRHPNDLITSGESQWGWWDPSEGSSLATNPSKKAGNEQCQAGNDGPTNDFLKHIHPDNTSISDNGANDRRSIWSWIDDHVVKPIENDAKEILGDMTISDDFNKSLPFKFPESGTGPSAVSPWGGDSMLLWSIGSKSKASVDVYCVGCGVSGDARISGKVKWTPATGFTEGEADLHLDAQFSLKIGVDAHAQFSQSFSKEVFEHTFNMTAFGGFSIIPTIGVNVTADIAAAAQADGKLLAGAEMGLQDAHVIFDLVEPSRNDVGGWWPYFKPVLQADGDVMVSASIGLPIRVSCQVSMGLMSVAATVIDEPSVNATAQAAAWAELNGGKVNWGFNDTDGCTGVRTRLSWRNKLLADVKSAIYSGKILLWDSYDRPLGPSCIPLPGGNTMTASTTTVTSTTVHPTPPATASEYTTMSKITTTPNSAVASGSGFTTSGAKGTSSIETGAIPVPLPTSSFETGTIPIPSPTACTPCRCPVPSSNGENPGSQPSIPTQGIPDGSATNHAQPVPDKSYTDTNGFQYGPLANRDNTVKLMSCSNGDTYAARAGEPDSNGCSDQWTAQSDKTIVSDGSGRMMHYFNDTMSTLGVSKLSVCSCAKPPATGVWVALAPYQNHTAPDAARYVAVDPYKHVYYPVVCGFTDKKGSQVFLVNDPAKGIQTLQSAASKSVTGYTVDKCHSLVLSPTR</sequence>
<feature type="compositionally biased region" description="Polar residues" evidence="1">
    <location>
        <begin position="711"/>
        <end position="725"/>
    </location>
</feature>
<feature type="signal peptide" evidence="2">
    <location>
        <begin position="1"/>
        <end position="18"/>
    </location>
</feature>
<feature type="chain" id="PRO_5015755764" description="DUF7029 domain-containing protein" evidence="2">
    <location>
        <begin position="19"/>
        <end position="916"/>
    </location>
</feature>
<dbReference type="AlphaFoldDB" id="A0A2U3DW67"/>
<gene>
    <name evidence="4" type="ORF">PCL_04909</name>
</gene>
<evidence type="ECO:0000313" key="4">
    <source>
        <dbReference type="EMBL" id="PWI66496.1"/>
    </source>
</evidence>